<accession>A0A8H6RI14</accession>
<dbReference type="SMART" id="SM00256">
    <property type="entry name" value="FBOX"/>
    <property type="match status" value="1"/>
</dbReference>
<evidence type="ECO:0000259" key="1">
    <source>
        <dbReference type="SMART" id="SM00256"/>
    </source>
</evidence>
<comment type="caution">
    <text evidence="2">The sequence shown here is derived from an EMBL/GenBank/DDBJ whole genome shotgun (WGS) entry which is preliminary data.</text>
</comment>
<evidence type="ECO:0000313" key="3">
    <source>
        <dbReference type="Proteomes" id="UP000660729"/>
    </source>
</evidence>
<dbReference type="InterPro" id="IPR001810">
    <property type="entry name" value="F-box_dom"/>
</dbReference>
<dbReference type="OrthoDB" id="3643498at2759"/>
<sequence length="266" mass="30419">MAASRVFALPELAEDIILRLHPEDILRLQCTCRALRDTINETPAIQELLFFMPASDIGLYYVERPRLPYSKQRPTIILNSMGRQWASLAANDIERKIIENPFLRLLIHDAPRRPGFRRPEASWRRMLVSQPPIKRLYVKNLDYHYGSPWSGIAITPGSNHSTAERGAMLEDLEAQAGSVASSSTICAPTCAGHGNDCITLDDLLTTFDRSPCHINGWSLWEPFKNWDQMRTVAKIPYSRAGEDFLEFELAEDGESDWLLWERLLRH</sequence>
<evidence type="ECO:0000313" key="2">
    <source>
        <dbReference type="EMBL" id="KAF7190401.1"/>
    </source>
</evidence>
<name>A0A8H6RI14_9PEZI</name>
<dbReference type="EMBL" id="JABCIY010000173">
    <property type="protein sequence ID" value="KAF7190401.1"/>
    <property type="molecule type" value="Genomic_DNA"/>
</dbReference>
<dbReference type="SUPFAM" id="SSF81383">
    <property type="entry name" value="F-box domain"/>
    <property type="match status" value="1"/>
</dbReference>
<dbReference type="InterPro" id="IPR036047">
    <property type="entry name" value="F-box-like_dom_sf"/>
</dbReference>
<dbReference type="Pfam" id="PF00646">
    <property type="entry name" value="F-box"/>
    <property type="match status" value="1"/>
</dbReference>
<organism evidence="2 3">
    <name type="scientific">Pseudocercospora fuligena</name>
    <dbReference type="NCBI Taxonomy" id="685502"/>
    <lineage>
        <taxon>Eukaryota</taxon>
        <taxon>Fungi</taxon>
        <taxon>Dikarya</taxon>
        <taxon>Ascomycota</taxon>
        <taxon>Pezizomycotina</taxon>
        <taxon>Dothideomycetes</taxon>
        <taxon>Dothideomycetidae</taxon>
        <taxon>Mycosphaerellales</taxon>
        <taxon>Mycosphaerellaceae</taxon>
        <taxon>Pseudocercospora</taxon>
    </lineage>
</organism>
<feature type="domain" description="F-box" evidence="1">
    <location>
        <begin position="9"/>
        <end position="48"/>
    </location>
</feature>
<reference evidence="2" key="1">
    <citation type="submission" date="2020-04" db="EMBL/GenBank/DDBJ databases">
        <title>Draft genome resource of the tomato pathogen Pseudocercospora fuligena.</title>
        <authorList>
            <person name="Zaccaron A."/>
        </authorList>
    </citation>
    <scope>NUCLEOTIDE SEQUENCE</scope>
    <source>
        <strain evidence="2">PF001</strain>
    </source>
</reference>
<protein>
    <recommendedName>
        <fullName evidence="1">F-box domain-containing protein</fullName>
    </recommendedName>
</protein>
<dbReference type="Proteomes" id="UP000660729">
    <property type="component" value="Unassembled WGS sequence"/>
</dbReference>
<dbReference type="AlphaFoldDB" id="A0A8H6RI14"/>
<keyword evidence="3" id="KW-1185">Reference proteome</keyword>
<proteinExistence type="predicted"/>
<gene>
    <name evidence="2" type="ORF">HII31_08319</name>
</gene>